<dbReference type="GO" id="GO:0000272">
    <property type="term" value="P:polysaccharide catabolic process"/>
    <property type="evidence" value="ECO:0007669"/>
    <property type="project" value="InterPro"/>
</dbReference>
<dbReference type="Proteomes" id="UP000824118">
    <property type="component" value="Unassembled WGS sequence"/>
</dbReference>
<dbReference type="SMART" id="SM00460">
    <property type="entry name" value="TGc"/>
    <property type="match status" value="1"/>
</dbReference>
<dbReference type="Pfam" id="PF13306">
    <property type="entry name" value="LRR_5"/>
    <property type="match status" value="2"/>
</dbReference>
<sequence>MKKTISLVLAVLMLASAFFALPAVSAEMKNPNVKGSNQELLDMLNNLEPQQFVSDYEKLGMTKEQFAEIEAETLKTIESSGAVTDYDKLKAICHWVCDNIKYDYGLVSGSQDAYNVFSKRLGICQGYSNVTKAMCAAVGIPCVMVNGDSSAGGHAWSMAYADNRWIFLDTTWGDSWFDADIERFANDHRPYYCDDIKVQEGDFIFTYFNGVAPCKYVGQSGDWVIPSSAVNMPVTGVSFYLFDAYSTVETLYIPETVKNLETTGLNYCSKLKKIEVAENNTSFASVDGVLFDKSVSNLLIYPTGKEETSFAIPNTIKQLGESVFERNTNLTDVLIPASVTSIGKAPFNDNSKITIYADEGTYGYEFAKQNGIACKPTSEFEGGETQEPVNKDQLTALVDEMNQVKNVYTVNSYRAFAAALGNAADVLKDDKADQKTVDEAFAALESAYGNLKYNMGDIDHSGAISIDDVTAIQQHVSGQNIENFDRLLADVDGSSEITITDATICQMVVANMMSVDEDGNITL</sequence>
<dbReference type="EMBL" id="DVNG01000091">
    <property type="protein sequence ID" value="HIU50602.1"/>
    <property type="molecule type" value="Genomic_DNA"/>
</dbReference>
<dbReference type="AlphaFoldDB" id="A0A9D1S8N2"/>
<proteinExistence type="predicted"/>
<dbReference type="InterPro" id="IPR018247">
    <property type="entry name" value="EF_Hand_1_Ca_BS"/>
</dbReference>
<dbReference type="SUPFAM" id="SSF54001">
    <property type="entry name" value="Cysteine proteinases"/>
    <property type="match status" value="1"/>
</dbReference>
<reference evidence="3" key="1">
    <citation type="submission" date="2020-10" db="EMBL/GenBank/DDBJ databases">
        <authorList>
            <person name="Gilroy R."/>
        </authorList>
    </citation>
    <scope>NUCLEOTIDE SEQUENCE</scope>
    <source>
        <strain evidence="3">ChiGjej1B1-1684</strain>
    </source>
</reference>
<accession>A0A9D1S8N2</accession>
<gene>
    <name evidence="3" type="ORF">IAD22_06280</name>
</gene>
<feature type="signal peptide" evidence="1">
    <location>
        <begin position="1"/>
        <end position="25"/>
    </location>
</feature>
<feature type="chain" id="PRO_5039203632" evidence="1">
    <location>
        <begin position="26"/>
        <end position="523"/>
    </location>
</feature>
<dbReference type="InterPro" id="IPR002931">
    <property type="entry name" value="Transglutaminase-like"/>
</dbReference>
<evidence type="ECO:0000313" key="3">
    <source>
        <dbReference type="EMBL" id="HIU50602.1"/>
    </source>
</evidence>
<dbReference type="PROSITE" id="PS00018">
    <property type="entry name" value="EF_HAND_1"/>
    <property type="match status" value="1"/>
</dbReference>
<dbReference type="Pfam" id="PF01841">
    <property type="entry name" value="Transglut_core"/>
    <property type="match status" value="1"/>
</dbReference>
<keyword evidence="1" id="KW-0732">Signal</keyword>
<dbReference type="InterPro" id="IPR032675">
    <property type="entry name" value="LRR_dom_sf"/>
</dbReference>
<dbReference type="InterPro" id="IPR026906">
    <property type="entry name" value="LRR_5"/>
</dbReference>
<dbReference type="Gene3D" id="1.20.1270.70">
    <property type="entry name" value="Designed single chain three-helix bundle"/>
    <property type="match status" value="1"/>
</dbReference>
<name>A0A9D1S8N2_9FIRM</name>
<evidence type="ECO:0000259" key="2">
    <source>
        <dbReference type="SMART" id="SM00460"/>
    </source>
</evidence>
<dbReference type="GO" id="GO:0005737">
    <property type="term" value="C:cytoplasm"/>
    <property type="evidence" value="ECO:0007669"/>
    <property type="project" value="TreeGrafter"/>
</dbReference>
<dbReference type="Gene3D" id="3.80.10.10">
    <property type="entry name" value="Ribonuclease Inhibitor"/>
    <property type="match status" value="1"/>
</dbReference>
<dbReference type="Gene3D" id="3.10.620.30">
    <property type="match status" value="1"/>
</dbReference>
<reference evidence="3" key="2">
    <citation type="journal article" date="2021" name="PeerJ">
        <title>Extensive microbial diversity within the chicken gut microbiome revealed by metagenomics and culture.</title>
        <authorList>
            <person name="Gilroy R."/>
            <person name="Ravi A."/>
            <person name="Getino M."/>
            <person name="Pursley I."/>
            <person name="Horton D.L."/>
            <person name="Alikhan N.F."/>
            <person name="Baker D."/>
            <person name="Gharbi K."/>
            <person name="Hall N."/>
            <person name="Watson M."/>
            <person name="Adriaenssens E.M."/>
            <person name="Foster-Nyarko E."/>
            <person name="Jarju S."/>
            <person name="Secka A."/>
            <person name="Antonio M."/>
            <person name="Oren A."/>
            <person name="Chaudhuri R.R."/>
            <person name="La Ragione R."/>
            <person name="Hildebrand F."/>
            <person name="Pallen M.J."/>
        </authorList>
    </citation>
    <scope>NUCLEOTIDE SEQUENCE</scope>
    <source>
        <strain evidence="3">ChiGjej1B1-1684</strain>
    </source>
</reference>
<protein>
    <submittedName>
        <fullName evidence="3">Leucine-rich repeat protein</fullName>
    </submittedName>
</protein>
<organism evidence="3 4">
    <name type="scientific">Candidatus Limousia pullorum</name>
    <dbReference type="NCBI Taxonomy" id="2840860"/>
    <lineage>
        <taxon>Bacteria</taxon>
        <taxon>Bacillati</taxon>
        <taxon>Bacillota</taxon>
        <taxon>Clostridia</taxon>
        <taxon>Eubacteriales</taxon>
        <taxon>Oscillospiraceae</taxon>
        <taxon>Oscillospiraceae incertae sedis</taxon>
        <taxon>Candidatus Limousia</taxon>
    </lineage>
</organism>
<comment type="caution">
    <text evidence="3">The sequence shown here is derived from an EMBL/GenBank/DDBJ whole genome shotgun (WGS) entry which is preliminary data.</text>
</comment>
<dbReference type="PANTHER" id="PTHR46333">
    <property type="entry name" value="CYTOKINESIS PROTEIN 3"/>
    <property type="match status" value="1"/>
</dbReference>
<evidence type="ECO:0000313" key="4">
    <source>
        <dbReference type="Proteomes" id="UP000824118"/>
    </source>
</evidence>
<dbReference type="SUPFAM" id="SSF63446">
    <property type="entry name" value="Type I dockerin domain"/>
    <property type="match status" value="1"/>
</dbReference>
<dbReference type="InterPro" id="IPR036439">
    <property type="entry name" value="Dockerin_dom_sf"/>
</dbReference>
<dbReference type="PANTHER" id="PTHR46333:SF2">
    <property type="entry name" value="CYTOKINESIS PROTEIN 3"/>
    <property type="match status" value="1"/>
</dbReference>
<evidence type="ECO:0000256" key="1">
    <source>
        <dbReference type="SAM" id="SignalP"/>
    </source>
</evidence>
<dbReference type="InterPro" id="IPR052557">
    <property type="entry name" value="CAP/Cytokinesis_protein"/>
</dbReference>
<dbReference type="Gene3D" id="1.10.1330.10">
    <property type="entry name" value="Dockerin domain"/>
    <property type="match status" value="1"/>
</dbReference>
<feature type="domain" description="Transglutaminase-like" evidence="2">
    <location>
        <begin position="116"/>
        <end position="172"/>
    </location>
</feature>
<dbReference type="InterPro" id="IPR038765">
    <property type="entry name" value="Papain-like_cys_pep_sf"/>
</dbReference>